<reference evidence="4" key="1">
    <citation type="journal article" date="2019" name="Int. J. Syst. Evol. Microbiol.">
        <title>The Global Catalogue of Microorganisms (GCM) 10K type strain sequencing project: providing services to taxonomists for standard genome sequencing and annotation.</title>
        <authorList>
            <consortium name="The Broad Institute Genomics Platform"/>
            <consortium name="The Broad Institute Genome Sequencing Center for Infectious Disease"/>
            <person name="Wu L."/>
            <person name="Ma J."/>
        </authorList>
    </citation>
    <scope>NUCLEOTIDE SEQUENCE [LARGE SCALE GENOMIC DNA]</scope>
    <source>
        <strain evidence="4">JCM 17388</strain>
    </source>
</reference>
<evidence type="ECO:0000259" key="2">
    <source>
        <dbReference type="Pfam" id="PF01243"/>
    </source>
</evidence>
<dbReference type="InterPro" id="IPR052019">
    <property type="entry name" value="F420H2_bilvrd_red/Heme_oxyg"/>
</dbReference>
<sequence length="138" mass="15755">MRDDEARRRMAGERVARLATVSGDRTPHLVPVTFAVDGDRVMTAIDHKPKTTTDLRRLRDIRENARVCVLADHYDDDWTRLWWVRADGEATVLDTGAERAAAITALVERYSQYRERAPEGPVILIEVTRWSGWSYSGT</sequence>
<dbReference type="RefSeq" id="WP_344917543.1">
    <property type="nucleotide sequence ID" value="NZ_BAABAQ010000003.1"/>
</dbReference>
<proteinExistence type="predicted"/>
<evidence type="ECO:0000256" key="1">
    <source>
        <dbReference type="ARBA" id="ARBA00023002"/>
    </source>
</evidence>
<evidence type="ECO:0000313" key="3">
    <source>
        <dbReference type="EMBL" id="GAA4187397.1"/>
    </source>
</evidence>
<dbReference type="PANTHER" id="PTHR35176">
    <property type="entry name" value="HEME OXYGENASE HI_0854-RELATED"/>
    <property type="match status" value="1"/>
</dbReference>
<keyword evidence="1" id="KW-0560">Oxidoreductase</keyword>
<keyword evidence="4" id="KW-1185">Reference proteome</keyword>
<dbReference type="PANTHER" id="PTHR35176:SF2">
    <property type="entry name" value="F420H(2)-DEPENDENT REDUCTASE RV1155"/>
    <property type="match status" value="1"/>
</dbReference>
<dbReference type="EMBL" id="BAABAQ010000003">
    <property type="protein sequence ID" value="GAA4187397.1"/>
    <property type="molecule type" value="Genomic_DNA"/>
</dbReference>
<dbReference type="InterPro" id="IPR019967">
    <property type="entry name" value="F420-dep_enz_PPOX_Rv0121"/>
</dbReference>
<dbReference type="Proteomes" id="UP001501251">
    <property type="component" value="Unassembled WGS sequence"/>
</dbReference>
<name>A0ABP8APH8_9ACTN</name>
<protein>
    <submittedName>
        <fullName evidence="3">TIGR03668 family PPOX class F420-dependent oxidoreductase</fullName>
    </submittedName>
</protein>
<feature type="domain" description="Pyridoxamine 5'-phosphate oxidase N-terminal" evidence="2">
    <location>
        <begin position="4"/>
        <end position="133"/>
    </location>
</feature>
<dbReference type="InterPro" id="IPR011576">
    <property type="entry name" value="Pyridox_Oxase_N"/>
</dbReference>
<gene>
    <name evidence="3" type="ORF">GCM10022252_20840</name>
</gene>
<dbReference type="SUPFAM" id="SSF50475">
    <property type="entry name" value="FMN-binding split barrel"/>
    <property type="match status" value="1"/>
</dbReference>
<evidence type="ECO:0000313" key="4">
    <source>
        <dbReference type="Proteomes" id="UP001501251"/>
    </source>
</evidence>
<organism evidence="3 4">
    <name type="scientific">Streptosporangium oxazolinicum</name>
    <dbReference type="NCBI Taxonomy" id="909287"/>
    <lineage>
        <taxon>Bacteria</taxon>
        <taxon>Bacillati</taxon>
        <taxon>Actinomycetota</taxon>
        <taxon>Actinomycetes</taxon>
        <taxon>Streptosporangiales</taxon>
        <taxon>Streptosporangiaceae</taxon>
        <taxon>Streptosporangium</taxon>
    </lineage>
</organism>
<dbReference type="InterPro" id="IPR012349">
    <property type="entry name" value="Split_barrel_FMN-bd"/>
</dbReference>
<dbReference type="NCBIfam" id="TIGR03668">
    <property type="entry name" value="Rv0121_F420"/>
    <property type="match status" value="1"/>
</dbReference>
<dbReference type="Pfam" id="PF01243">
    <property type="entry name" value="PNPOx_N"/>
    <property type="match status" value="1"/>
</dbReference>
<accession>A0ABP8APH8</accession>
<dbReference type="Gene3D" id="2.30.110.10">
    <property type="entry name" value="Electron Transport, Fmn-binding Protein, Chain A"/>
    <property type="match status" value="1"/>
</dbReference>
<comment type="caution">
    <text evidence="3">The sequence shown here is derived from an EMBL/GenBank/DDBJ whole genome shotgun (WGS) entry which is preliminary data.</text>
</comment>